<evidence type="ECO:0000313" key="2">
    <source>
        <dbReference type="Proteomes" id="UP001298753"/>
    </source>
</evidence>
<dbReference type="Proteomes" id="UP001298753">
    <property type="component" value="Unassembled WGS sequence"/>
</dbReference>
<keyword evidence="2" id="KW-1185">Reference proteome</keyword>
<dbReference type="GeneID" id="98661270"/>
<gene>
    <name evidence="1" type="ORF">LKD22_10925</name>
</gene>
<dbReference type="EMBL" id="JAJEPX010000042">
    <property type="protein sequence ID" value="MCC2177629.1"/>
    <property type="molecule type" value="Genomic_DNA"/>
</dbReference>
<sequence length="172" mass="19836">MKENALNIFVEDPLKELSEEVIQKLPQFDTFDEFAERMLPITRFNAKHRTLLKAVFSFLDHGVYCMTTEMLFYAITGSNEQKATDVQRKAIYDLMSDMKSDIVCVGISCKDQMIASVGTALIAEVAIVCEKKGIAEYRIQENALYQYYRKAVIHKENEIAKHIVQECVCWDY</sequence>
<comment type="caution">
    <text evidence="1">The sequence shown here is derived from an EMBL/GenBank/DDBJ whole genome shotgun (WGS) entry which is preliminary data.</text>
</comment>
<accession>A0AAW4W425</accession>
<evidence type="ECO:0000313" key="1">
    <source>
        <dbReference type="EMBL" id="MCC2177629.1"/>
    </source>
</evidence>
<proteinExistence type="predicted"/>
<protein>
    <submittedName>
        <fullName evidence="1">Uncharacterized protein</fullName>
    </submittedName>
</protein>
<reference evidence="1 2" key="1">
    <citation type="submission" date="2021-10" db="EMBL/GenBank/DDBJ databases">
        <title>Anaerobic single-cell dispensing facilitates the cultivation of human gut bacteria.</title>
        <authorList>
            <person name="Afrizal A."/>
        </authorList>
    </citation>
    <scope>NUCLEOTIDE SEQUENCE [LARGE SCALE GENOMIC DNA]</scope>
    <source>
        <strain evidence="1 2">CLA-AA-H270</strain>
    </source>
</reference>
<name>A0AAW4W425_9FIRM</name>
<organism evidence="1 2">
    <name type="scientific">Agathobaculum butyriciproducens</name>
    <dbReference type="NCBI Taxonomy" id="1628085"/>
    <lineage>
        <taxon>Bacteria</taxon>
        <taxon>Bacillati</taxon>
        <taxon>Bacillota</taxon>
        <taxon>Clostridia</taxon>
        <taxon>Eubacteriales</taxon>
        <taxon>Butyricicoccaceae</taxon>
        <taxon>Agathobaculum</taxon>
    </lineage>
</organism>
<dbReference type="AlphaFoldDB" id="A0AAW4W425"/>
<dbReference type="RefSeq" id="WP_227601094.1">
    <property type="nucleotide sequence ID" value="NZ_JAJEPX010000042.1"/>
</dbReference>